<protein>
    <submittedName>
        <fullName evidence="4">Methyltransferase</fullName>
    </submittedName>
</protein>
<dbReference type="GO" id="GO:0008171">
    <property type="term" value="F:O-methyltransferase activity"/>
    <property type="evidence" value="ECO:0007669"/>
    <property type="project" value="InterPro"/>
</dbReference>
<evidence type="ECO:0000256" key="2">
    <source>
        <dbReference type="ARBA" id="ARBA00022679"/>
    </source>
</evidence>
<dbReference type="InterPro" id="IPR002935">
    <property type="entry name" value="SAM_O-MeTrfase"/>
</dbReference>
<dbReference type="AlphaFoldDB" id="A0A0A3XEA6"/>
<dbReference type="SUPFAM" id="SSF53335">
    <property type="entry name" value="S-adenosyl-L-methionine-dependent methyltransferases"/>
    <property type="match status" value="1"/>
</dbReference>
<dbReference type="InterPro" id="IPR029063">
    <property type="entry name" value="SAM-dependent_MTases_sf"/>
</dbReference>
<dbReference type="PANTHER" id="PTHR43167:SF1">
    <property type="entry name" value="PUTATIVE (AFU_ORTHOLOGUE AFUA_6G01830)-RELATED"/>
    <property type="match status" value="1"/>
</dbReference>
<name>A0A0A3XEA6_BRAJP</name>
<keyword evidence="1 4" id="KW-0489">Methyltransferase</keyword>
<dbReference type="Pfam" id="PF01596">
    <property type="entry name" value="Methyltransf_3"/>
    <property type="match status" value="1"/>
</dbReference>
<evidence type="ECO:0000256" key="3">
    <source>
        <dbReference type="ARBA" id="ARBA00022691"/>
    </source>
</evidence>
<accession>A0A0A3XEA6</accession>
<evidence type="ECO:0000313" key="5">
    <source>
        <dbReference type="Proteomes" id="UP000030377"/>
    </source>
</evidence>
<comment type="caution">
    <text evidence="4">The sequence shown here is derived from an EMBL/GenBank/DDBJ whole genome shotgun (WGS) entry which is preliminary data.</text>
</comment>
<dbReference type="GO" id="GO:0032259">
    <property type="term" value="P:methylation"/>
    <property type="evidence" value="ECO:0007669"/>
    <property type="project" value="UniProtKB-KW"/>
</dbReference>
<evidence type="ECO:0000256" key="1">
    <source>
        <dbReference type="ARBA" id="ARBA00022603"/>
    </source>
</evidence>
<dbReference type="EMBL" id="JRPN01000188">
    <property type="protein sequence ID" value="KGT72762.1"/>
    <property type="molecule type" value="Genomic_DNA"/>
</dbReference>
<reference evidence="4 5" key="1">
    <citation type="submission" date="2014-09" db="EMBL/GenBank/DDBJ databases">
        <title>Draft genome of Bradyrhizobium japonicum Is-34.</title>
        <authorList>
            <person name="Tsurumaru H."/>
            <person name="Yamakawa T."/>
            <person name="Hashimoto S."/>
            <person name="Okizaki K."/>
            <person name="Kanesaki Y."/>
            <person name="Yoshikawa H."/>
            <person name="Yajima S."/>
        </authorList>
    </citation>
    <scope>NUCLEOTIDE SEQUENCE [LARGE SCALE GENOMIC DNA]</scope>
    <source>
        <strain evidence="4 5">Is-34</strain>
    </source>
</reference>
<evidence type="ECO:0000313" key="4">
    <source>
        <dbReference type="EMBL" id="KGT72762.1"/>
    </source>
</evidence>
<dbReference type="PROSITE" id="PS51682">
    <property type="entry name" value="SAM_OMT_I"/>
    <property type="match status" value="1"/>
</dbReference>
<dbReference type="Gene3D" id="3.40.50.150">
    <property type="entry name" value="Vaccinia Virus protein VP39"/>
    <property type="match status" value="1"/>
</dbReference>
<organism evidence="4 5">
    <name type="scientific">Bradyrhizobium japonicum</name>
    <dbReference type="NCBI Taxonomy" id="375"/>
    <lineage>
        <taxon>Bacteria</taxon>
        <taxon>Pseudomonadati</taxon>
        <taxon>Pseudomonadota</taxon>
        <taxon>Alphaproteobacteria</taxon>
        <taxon>Hyphomicrobiales</taxon>
        <taxon>Nitrobacteraceae</taxon>
        <taxon>Bradyrhizobium</taxon>
    </lineage>
</organism>
<feature type="non-terminal residue" evidence="4">
    <location>
        <position position="118"/>
    </location>
</feature>
<proteinExistence type="predicted"/>
<dbReference type="PANTHER" id="PTHR43167">
    <property type="entry name" value="PUTATIVE (AFU_ORTHOLOGUE AFUA_6G01830)-RELATED"/>
    <property type="match status" value="1"/>
</dbReference>
<sequence>MITNPAIDHYISKLIPPRSALLQRLEREAAEEGIPIIQLPAAQVMRTLLSLHQPRSILEVGTAIGYSAIWLAEAAPQAGIVTMEIDQERIRRARQNFAEAGLTEQIELIVGDATAGLP</sequence>
<gene>
    <name evidence="4" type="ORF">MA20_48375</name>
</gene>
<keyword evidence="2 4" id="KW-0808">Transferase</keyword>
<dbReference type="Proteomes" id="UP000030377">
    <property type="component" value="Unassembled WGS sequence"/>
</dbReference>
<dbReference type="CDD" id="cd02440">
    <property type="entry name" value="AdoMet_MTases"/>
    <property type="match status" value="1"/>
</dbReference>
<keyword evidence="3" id="KW-0949">S-adenosyl-L-methionine</keyword>